<evidence type="ECO:0000313" key="3">
    <source>
        <dbReference type="EMBL" id="MBO1325775.1"/>
    </source>
</evidence>
<organism evidence="3 4">
    <name type="scientific">Acetobacter garciniae</name>
    <dbReference type="NCBI Taxonomy" id="2817435"/>
    <lineage>
        <taxon>Bacteria</taxon>
        <taxon>Pseudomonadati</taxon>
        <taxon>Pseudomonadota</taxon>
        <taxon>Alphaproteobacteria</taxon>
        <taxon>Acetobacterales</taxon>
        <taxon>Acetobacteraceae</taxon>
        <taxon>Acetobacter</taxon>
    </lineage>
</organism>
<dbReference type="Gene3D" id="2.40.50.100">
    <property type="match status" value="1"/>
</dbReference>
<evidence type="ECO:0000313" key="4">
    <source>
        <dbReference type="Proteomes" id="UP000664073"/>
    </source>
</evidence>
<name>A0A939HJV9_9PROT</name>
<evidence type="ECO:0000256" key="1">
    <source>
        <dbReference type="SAM" id="MobiDB-lite"/>
    </source>
</evidence>
<protein>
    <submittedName>
        <fullName evidence="3">Acetyl-CoA carboxylase biotin carboxyl carrier protein subunit</fullName>
    </submittedName>
</protein>
<accession>A0A939HJV9</accession>
<feature type="region of interest" description="Disordered" evidence="1">
    <location>
        <begin position="48"/>
        <end position="78"/>
    </location>
</feature>
<sequence>MGSNHAVTDRVARLRDIVARMRQGGMALLDYDDGQTRLLLRLAPEPGAQNAVSAPLPPPAQPASAAVPSPDLGVFHATHPPASGKGMAVGDKVSAGQIMAFVEVGPIVLPVVAPAGGQIGTINAVEGQSVGYHEVLFEIAPA</sequence>
<keyword evidence="4" id="KW-1185">Reference proteome</keyword>
<dbReference type="InterPro" id="IPR011053">
    <property type="entry name" value="Single_hybrid_motif"/>
</dbReference>
<evidence type="ECO:0000259" key="2">
    <source>
        <dbReference type="Pfam" id="PF00364"/>
    </source>
</evidence>
<dbReference type="InterPro" id="IPR000089">
    <property type="entry name" value="Biotin_lipoyl"/>
</dbReference>
<dbReference type="Pfam" id="PF00364">
    <property type="entry name" value="Biotin_lipoyl"/>
    <property type="match status" value="1"/>
</dbReference>
<dbReference type="SUPFAM" id="SSF51230">
    <property type="entry name" value="Single hybrid motif"/>
    <property type="match status" value="1"/>
</dbReference>
<proteinExistence type="predicted"/>
<comment type="caution">
    <text evidence="3">The sequence shown here is derived from an EMBL/GenBank/DDBJ whole genome shotgun (WGS) entry which is preliminary data.</text>
</comment>
<feature type="domain" description="Lipoyl-binding" evidence="2">
    <location>
        <begin position="67"/>
        <end position="139"/>
    </location>
</feature>
<dbReference type="RefSeq" id="WP_207846418.1">
    <property type="nucleotide sequence ID" value="NZ_JAFVMH010000005.1"/>
</dbReference>
<gene>
    <name evidence="3" type="ORF">J2D77_11470</name>
</gene>
<dbReference type="Proteomes" id="UP000664073">
    <property type="component" value="Unassembled WGS sequence"/>
</dbReference>
<dbReference type="EMBL" id="JAFVMH010000005">
    <property type="protein sequence ID" value="MBO1325775.1"/>
    <property type="molecule type" value="Genomic_DNA"/>
</dbReference>
<dbReference type="CDD" id="cd06850">
    <property type="entry name" value="biotinyl_domain"/>
    <property type="match status" value="1"/>
</dbReference>
<reference evidence="3" key="1">
    <citation type="submission" date="2021-03" db="EMBL/GenBank/DDBJ databases">
        <title>The complete genome sequence of Acetobacter sp. TBRC 12339.</title>
        <authorList>
            <person name="Charoenyingcharoen P."/>
            <person name="Yukphan P."/>
        </authorList>
    </citation>
    <scope>NUCLEOTIDE SEQUENCE</scope>
    <source>
        <strain evidence="3">TBRC 12339</strain>
    </source>
</reference>
<dbReference type="AlphaFoldDB" id="A0A939HJV9"/>